<proteinExistence type="predicted"/>
<dbReference type="AlphaFoldDB" id="A0A1M7R2Q3"/>
<organism evidence="1 2">
    <name type="scientific">Cryptosporangium aurantiacum</name>
    <dbReference type="NCBI Taxonomy" id="134849"/>
    <lineage>
        <taxon>Bacteria</taxon>
        <taxon>Bacillati</taxon>
        <taxon>Actinomycetota</taxon>
        <taxon>Actinomycetes</taxon>
        <taxon>Cryptosporangiales</taxon>
        <taxon>Cryptosporangiaceae</taxon>
        <taxon>Cryptosporangium</taxon>
    </lineage>
</organism>
<keyword evidence="2" id="KW-1185">Reference proteome</keyword>
<name>A0A1M7R2Q3_9ACTN</name>
<dbReference type="Proteomes" id="UP000184440">
    <property type="component" value="Unassembled WGS sequence"/>
</dbReference>
<evidence type="ECO:0000313" key="2">
    <source>
        <dbReference type="Proteomes" id="UP000184440"/>
    </source>
</evidence>
<protein>
    <submittedName>
        <fullName evidence="1">Uncharacterized protein</fullName>
    </submittedName>
</protein>
<dbReference type="EMBL" id="FRCS01000006">
    <property type="protein sequence ID" value="SHN39148.1"/>
    <property type="molecule type" value="Genomic_DNA"/>
</dbReference>
<accession>A0A1M7R2Q3</accession>
<sequence>MDRNLALARPPGVTVIADARQAGCYPGEQSIKFTTPYDNICLSRRVVYLAVRGTKALETIHGQLADRNWTAQRLDGSADRLILLRGAENAAIDSDHPLHEAEYTRDEDRLSFRFGPPTADALNDAAAWQDVTMYAFTPAYWSEQHRTTAAELGAAVRNAGADTVVAMASEETWFRN</sequence>
<gene>
    <name evidence="1" type="ORF">SAMN05443668_106208</name>
</gene>
<evidence type="ECO:0000313" key="1">
    <source>
        <dbReference type="EMBL" id="SHN39148.1"/>
    </source>
</evidence>
<reference evidence="1 2" key="1">
    <citation type="submission" date="2016-11" db="EMBL/GenBank/DDBJ databases">
        <authorList>
            <person name="Jaros S."/>
            <person name="Januszkiewicz K."/>
            <person name="Wedrychowicz H."/>
        </authorList>
    </citation>
    <scope>NUCLEOTIDE SEQUENCE [LARGE SCALE GENOMIC DNA]</scope>
    <source>
        <strain evidence="1 2">DSM 46144</strain>
    </source>
</reference>